<dbReference type="Gene3D" id="3.10.129.10">
    <property type="entry name" value="Hotdog Thioesterase"/>
    <property type="match status" value="1"/>
</dbReference>
<dbReference type="EMBL" id="BMMH01000005">
    <property type="protein sequence ID" value="GGL13870.1"/>
    <property type="molecule type" value="Genomic_DNA"/>
</dbReference>
<accession>A0A917RLX3</accession>
<evidence type="ECO:0008006" key="4">
    <source>
        <dbReference type="Google" id="ProtNLM"/>
    </source>
</evidence>
<keyword evidence="3" id="KW-1185">Reference proteome</keyword>
<dbReference type="Proteomes" id="UP000638263">
    <property type="component" value="Unassembled WGS sequence"/>
</dbReference>
<feature type="region of interest" description="Disordered" evidence="1">
    <location>
        <begin position="1"/>
        <end position="32"/>
    </location>
</feature>
<evidence type="ECO:0000256" key="1">
    <source>
        <dbReference type="SAM" id="MobiDB-lite"/>
    </source>
</evidence>
<reference evidence="2" key="2">
    <citation type="submission" date="2020-09" db="EMBL/GenBank/DDBJ databases">
        <authorList>
            <person name="Sun Q."/>
            <person name="Zhou Y."/>
        </authorList>
    </citation>
    <scope>NUCLEOTIDE SEQUENCE</scope>
    <source>
        <strain evidence="2">CGMCC 4.3508</strain>
    </source>
</reference>
<dbReference type="InterPro" id="IPR029069">
    <property type="entry name" value="HotDog_dom_sf"/>
</dbReference>
<gene>
    <name evidence="2" type="ORF">GCM10011588_30430</name>
</gene>
<evidence type="ECO:0000313" key="3">
    <source>
        <dbReference type="Proteomes" id="UP000638263"/>
    </source>
</evidence>
<reference evidence="2" key="1">
    <citation type="journal article" date="2014" name="Int. J. Syst. Evol. Microbiol.">
        <title>Complete genome sequence of Corynebacterium casei LMG S-19264T (=DSM 44701T), isolated from a smear-ripened cheese.</title>
        <authorList>
            <consortium name="US DOE Joint Genome Institute (JGI-PGF)"/>
            <person name="Walter F."/>
            <person name="Albersmeier A."/>
            <person name="Kalinowski J."/>
            <person name="Ruckert C."/>
        </authorList>
    </citation>
    <scope>NUCLEOTIDE SEQUENCE</scope>
    <source>
        <strain evidence="2">CGMCC 4.3508</strain>
    </source>
</reference>
<dbReference type="SUPFAM" id="SSF54637">
    <property type="entry name" value="Thioesterase/thiol ester dehydrase-isomerase"/>
    <property type="match status" value="1"/>
</dbReference>
<proteinExistence type="predicted"/>
<protein>
    <recommendedName>
        <fullName evidence="4">Acyl-CoA thioesterase</fullName>
    </recommendedName>
</protein>
<dbReference type="CDD" id="cd00586">
    <property type="entry name" value="4HBT"/>
    <property type="match status" value="1"/>
</dbReference>
<comment type="caution">
    <text evidence="2">The sequence shown here is derived from an EMBL/GenBank/DDBJ whole genome shotgun (WGS) entry which is preliminary data.</text>
</comment>
<sequence length="175" mass="19142">MVREGEFMSSGVESVESLSATTHRPHPARSRLELYPVTGETRARYADMDPNAHLNNLALESLHEDARATLTARVFPGVHDPGARQLRLITSQNVVHFLAEAHWPAVIETGVGVGRIGRTSFVASSALFRDGVCVSVCDTVLVAVGDEGPTPIVGFAREMLRELQLRPSGRDEWTR</sequence>
<evidence type="ECO:0000313" key="2">
    <source>
        <dbReference type="EMBL" id="GGL13870.1"/>
    </source>
</evidence>
<dbReference type="Pfam" id="PF13279">
    <property type="entry name" value="4HBT_2"/>
    <property type="match status" value="1"/>
</dbReference>
<organism evidence="2 3">
    <name type="scientific">Nocardia jinanensis</name>
    <dbReference type="NCBI Taxonomy" id="382504"/>
    <lineage>
        <taxon>Bacteria</taxon>
        <taxon>Bacillati</taxon>
        <taxon>Actinomycetota</taxon>
        <taxon>Actinomycetes</taxon>
        <taxon>Mycobacteriales</taxon>
        <taxon>Nocardiaceae</taxon>
        <taxon>Nocardia</taxon>
    </lineage>
</organism>
<dbReference type="AlphaFoldDB" id="A0A917RLX3"/>
<name>A0A917RLX3_9NOCA</name>